<comment type="caution">
    <text evidence="1">The sequence shown here is derived from an EMBL/GenBank/DDBJ whole genome shotgun (WGS) entry which is preliminary data.</text>
</comment>
<evidence type="ECO:0000313" key="2">
    <source>
        <dbReference type="Proteomes" id="UP000268908"/>
    </source>
</evidence>
<organism evidence="1 2">
    <name type="scientific">Sulfurisoma sediminicola</name>
    <dbReference type="NCBI Taxonomy" id="1381557"/>
    <lineage>
        <taxon>Bacteria</taxon>
        <taxon>Pseudomonadati</taxon>
        <taxon>Pseudomonadota</taxon>
        <taxon>Betaproteobacteria</taxon>
        <taxon>Nitrosomonadales</taxon>
        <taxon>Sterolibacteriaceae</taxon>
        <taxon>Sulfurisoma</taxon>
    </lineage>
</organism>
<protein>
    <recommendedName>
        <fullName evidence="3">Antibiotic biosynthesis monooxygenase</fullName>
    </recommendedName>
</protein>
<evidence type="ECO:0008006" key="3">
    <source>
        <dbReference type="Google" id="ProtNLM"/>
    </source>
</evidence>
<keyword evidence="2" id="KW-1185">Reference proteome</keyword>
<reference evidence="1 2" key="1">
    <citation type="submission" date="2018-10" db="EMBL/GenBank/DDBJ databases">
        <title>Genomic Encyclopedia of Type Strains, Phase IV (KMG-IV): sequencing the most valuable type-strain genomes for metagenomic binning, comparative biology and taxonomic classification.</title>
        <authorList>
            <person name="Goeker M."/>
        </authorList>
    </citation>
    <scope>NUCLEOTIDE SEQUENCE [LARGE SCALE GENOMIC DNA]</scope>
    <source>
        <strain evidence="1 2">DSM 26916</strain>
    </source>
</reference>
<dbReference type="Proteomes" id="UP000268908">
    <property type="component" value="Unassembled WGS sequence"/>
</dbReference>
<evidence type="ECO:0000313" key="1">
    <source>
        <dbReference type="EMBL" id="RLJ68203.1"/>
    </source>
</evidence>
<sequence length="136" mass="14991">MYHPVSIPFGCKMLFNEVKLKPGVTLEQVEMALGEMCNVVKNTYGGKKGGFIAGQVYKFAGFVSDEGSVGGTGQTQDHIAIVTFWNSFEEHEKSHADTAFNEKFSALIKMCSESRELGYDMLWQGDPEPEDVARAA</sequence>
<accession>A0A497XJT8</accession>
<dbReference type="RefSeq" id="WP_121240121.1">
    <property type="nucleotide sequence ID" value="NZ_BHVV01000001.1"/>
</dbReference>
<proteinExistence type="predicted"/>
<dbReference type="OrthoDB" id="7347875at2"/>
<dbReference type="AlphaFoldDB" id="A0A497XJT8"/>
<name>A0A497XJT8_9PROT</name>
<gene>
    <name evidence="1" type="ORF">DFR35_0757</name>
</gene>
<dbReference type="EMBL" id="RCCI01000004">
    <property type="protein sequence ID" value="RLJ68203.1"/>
    <property type="molecule type" value="Genomic_DNA"/>
</dbReference>